<evidence type="ECO:0000256" key="1">
    <source>
        <dbReference type="ARBA" id="ARBA00004370"/>
    </source>
</evidence>
<dbReference type="Gene3D" id="3.40.50.2300">
    <property type="match status" value="1"/>
</dbReference>
<keyword evidence="2" id="KW-0812">Transmembrane</keyword>
<comment type="subcellular location">
    <subcellularLocation>
        <location evidence="1">Membrane</location>
    </subcellularLocation>
</comment>
<organism evidence="6 7">
    <name type="scientific">Ladona fulva</name>
    <name type="common">Scarce chaser dragonfly</name>
    <name type="synonym">Libellula fulva</name>
    <dbReference type="NCBI Taxonomy" id="123851"/>
    <lineage>
        <taxon>Eukaryota</taxon>
        <taxon>Metazoa</taxon>
        <taxon>Ecdysozoa</taxon>
        <taxon>Arthropoda</taxon>
        <taxon>Hexapoda</taxon>
        <taxon>Insecta</taxon>
        <taxon>Pterygota</taxon>
        <taxon>Palaeoptera</taxon>
        <taxon>Odonata</taxon>
        <taxon>Epiprocta</taxon>
        <taxon>Anisoptera</taxon>
        <taxon>Libelluloidea</taxon>
        <taxon>Libellulidae</taxon>
        <taxon>Ladona</taxon>
    </lineage>
</organism>
<evidence type="ECO:0000256" key="4">
    <source>
        <dbReference type="ARBA" id="ARBA00023136"/>
    </source>
</evidence>
<dbReference type="Pfam" id="PF01094">
    <property type="entry name" value="ANF_receptor"/>
    <property type="match status" value="1"/>
</dbReference>
<dbReference type="InterPro" id="IPR028082">
    <property type="entry name" value="Peripla_BP_I"/>
</dbReference>
<sequence length="228" mass="24593">MEEMEMLVSGEYFVVGVDTEPYDASSPTKYFGGPLTDDPHPKAPRAFRSYLGILPSASVLLSSAPPRPFVLGPSSQDKPKSYEEELDYAYTVIPSSAQEAADRFSALVNTYMELPPFSFKNPLVSLGGALKIPPEAAYLYDAVHVYVRALEKVLLSGGDPRNGTAIAEAMRGTRYLSAMGYVVSLDDNGDAEGNYTVIGRRHVPSVAGGYAMLPVGRLFPPAYDATLP</sequence>
<dbReference type="SUPFAM" id="SSF53822">
    <property type="entry name" value="Periplasmic binding protein-like I"/>
    <property type="match status" value="1"/>
</dbReference>
<evidence type="ECO:0000313" key="7">
    <source>
        <dbReference type="Proteomes" id="UP000792457"/>
    </source>
</evidence>
<gene>
    <name evidence="6" type="ORF">J437_LFUL012582</name>
</gene>
<proteinExistence type="predicted"/>
<dbReference type="InterPro" id="IPR001828">
    <property type="entry name" value="ANF_lig-bd_rcpt"/>
</dbReference>
<protein>
    <recommendedName>
        <fullName evidence="5">Receptor ligand binding region domain-containing protein</fullName>
    </recommendedName>
</protein>
<dbReference type="Proteomes" id="UP000792457">
    <property type="component" value="Unassembled WGS sequence"/>
</dbReference>
<evidence type="ECO:0000256" key="3">
    <source>
        <dbReference type="ARBA" id="ARBA00022989"/>
    </source>
</evidence>
<keyword evidence="4" id="KW-0472">Membrane</keyword>
<evidence type="ECO:0000313" key="6">
    <source>
        <dbReference type="EMBL" id="KAG8235371.1"/>
    </source>
</evidence>
<keyword evidence="3" id="KW-1133">Transmembrane helix</keyword>
<dbReference type="GO" id="GO:0016020">
    <property type="term" value="C:membrane"/>
    <property type="evidence" value="ECO:0007669"/>
    <property type="project" value="UniProtKB-SubCell"/>
</dbReference>
<reference evidence="6" key="2">
    <citation type="submission" date="2017-10" db="EMBL/GenBank/DDBJ databases">
        <title>Ladona fulva Genome sequencing and assembly.</title>
        <authorList>
            <person name="Murali S."/>
            <person name="Richards S."/>
            <person name="Bandaranaike D."/>
            <person name="Bellair M."/>
            <person name="Blankenburg K."/>
            <person name="Chao H."/>
            <person name="Dinh H."/>
            <person name="Doddapaneni H."/>
            <person name="Dugan-Rocha S."/>
            <person name="Elkadiri S."/>
            <person name="Gnanaolivu R."/>
            <person name="Hernandez B."/>
            <person name="Skinner E."/>
            <person name="Javaid M."/>
            <person name="Lee S."/>
            <person name="Li M."/>
            <person name="Ming W."/>
            <person name="Munidasa M."/>
            <person name="Muniz J."/>
            <person name="Nguyen L."/>
            <person name="Hughes D."/>
            <person name="Osuji N."/>
            <person name="Pu L.-L."/>
            <person name="Puazo M."/>
            <person name="Qu C."/>
            <person name="Quiroz J."/>
            <person name="Raj R."/>
            <person name="Weissenberger G."/>
            <person name="Xin Y."/>
            <person name="Zou X."/>
            <person name="Han Y."/>
            <person name="Worley K."/>
            <person name="Muzny D."/>
            <person name="Gibbs R."/>
        </authorList>
    </citation>
    <scope>NUCLEOTIDE SEQUENCE</scope>
    <source>
        <strain evidence="6">Sampled in the wild</strain>
    </source>
</reference>
<feature type="domain" description="Receptor ligand binding region" evidence="5">
    <location>
        <begin position="133"/>
        <end position="198"/>
    </location>
</feature>
<comment type="caution">
    <text evidence="6">The sequence shown here is derived from an EMBL/GenBank/DDBJ whole genome shotgun (WGS) entry which is preliminary data.</text>
</comment>
<dbReference type="OrthoDB" id="60033at2759"/>
<dbReference type="EMBL" id="KZ308904">
    <property type="protein sequence ID" value="KAG8235371.1"/>
    <property type="molecule type" value="Genomic_DNA"/>
</dbReference>
<dbReference type="AlphaFoldDB" id="A0A8K0P693"/>
<feature type="non-terminal residue" evidence="6">
    <location>
        <position position="1"/>
    </location>
</feature>
<evidence type="ECO:0000256" key="2">
    <source>
        <dbReference type="ARBA" id="ARBA00022692"/>
    </source>
</evidence>
<reference evidence="6" key="1">
    <citation type="submission" date="2013-04" db="EMBL/GenBank/DDBJ databases">
        <authorList>
            <person name="Qu J."/>
            <person name="Murali S.C."/>
            <person name="Bandaranaike D."/>
            <person name="Bellair M."/>
            <person name="Blankenburg K."/>
            <person name="Chao H."/>
            <person name="Dinh H."/>
            <person name="Doddapaneni H."/>
            <person name="Downs B."/>
            <person name="Dugan-Rocha S."/>
            <person name="Elkadiri S."/>
            <person name="Gnanaolivu R.D."/>
            <person name="Hernandez B."/>
            <person name="Javaid M."/>
            <person name="Jayaseelan J.C."/>
            <person name="Lee S."/>
            <person name="Li M."/>
            <person name="Ming W."/>
            <person name="Munidasa M."/>
            <person name="Muniz J."/>
            <person name="Nguyen L."/>
            <person name="Ongeri F."/>
            <person name="Osuji N."/>
            <person name="Pu L.-L."/>
            <person name="Puazo M."/>
            <person name="Qu C."/>
            <person name="Quiroz J."/>
            <person name="Raj R."/>
            <person name="Weissenberger G."/>
            <person name="Xin Y."/>
            <person name="Zou X."/>
            <person name="Han Y."/>
            <person name="Richards S."/>
            <person name="Worley K."/>
            <person name="Muzny D."/>
            <person name="Gibbs R."/>
        </authorList>
    </citation>
    <scope>NUCLEOTIDE SEQUENCE</scope>
    <source>
        <strain evidence="6">Sampled in the wild</strain>
    </source>
</reference>
<evidence type="ECO:0000259" key="5">
    <source>
        <dbReference type="Pfam" id="PF01094"/>
    </source>
</evidence>
<accession>A0A8K0P693</accession>
<name>A0A8K0P693_LADFU</name>
<dbReference type="FunFam" id="3.40.50.2300:FF:000311">
    <property type="entry name" value="Guanylate cyclase"/>
    <property type="match status" value="1"/>
</dbReference>
<keyword evidence="7" id="KW-1185">Reference proteome</keyword>